<dbReference type="Gene3D" id="3.40.50.1820">
    <property type="entry name" value="alpha/beta hydrolase"/>
    <property type="match status" value="1"/>
</dbReference>
<dbReference type="AlphaFoldDB" id="A0A7W8QIT6"/>
<evidence type="ECO:0000313" key="3">
    <source>
        <dbReference type="Proteomes" id="UP000572635"/>
    </source>
</evidence>
<keyword evidence="3" id="KW-1185">Reference proteome</keyword>
<organism evidence="2 3">
    <name type="scientific">Nocardiopsis composta</name>
    <dbReference type="NCBI Taxonomy" id="157465"/>
    <lineage>
        <taxon>Bacteria</taxon>
        <taxon>Bacillati</taxon>
        <taxon>Actinomycetota</taxon>
        <taxon>Actinomycetes</taxon>
        <taxon>Streptosporangiales</taxon>
        <taxon>Nocardiopsidaceae</taxon>
        <taxon>Nocardiopsis</taxon>
    </lineage>
</organism>
<dbReference type="Proteomes" id="UP000572635">
    <property type="component" value="Unassembled WGS sequence"/>
</dbReference>
<dbReference type="InterPro" id="IPR050228">
    <property type="entry name" value="Carboxylesterase_BioH"/>
</dbReference>
<dbReference type="EMBL" id="JACHDB010000001">
    <property type="protein sequence ID" value="MBB5430500.1"/>
    <property type="molecule type" value="Genomic_DNA"/>
</dbReference>
<dbReference type="PANTHER" id="PTHR43194">
    <property type="entry name" value="HYDROLASE ALPHA/BETA FOLD FAMILY"/>
    <property type="match status" value="1"/>
</dbReference>
<dbReference type="Pfam" id="PF12697">
    <property type="entry name" value="Abhydrolase_6"/>
    <property type="match status" value="1"/>
</dbReference>
<feature type="domain" description="AB hydrolase-1" evidence="1">
    <location>
        <begin position="27"/>
        <end position="262"/>
    </location>
</feature>
<evidence type="ECO:0000259" key="1">
    <source>
        <dbReference type="Pfam" id="PF12697"/>
    </source>
</evidence>
<dbReference type="PRINTS" id="PR00111">
    <property type="entry name" value="ABHYDROLASE"/>
</dbReference>
<comment type="caution">
    <text evidence="2">The sequence shown here is derived from an EMBL/GenBank/DDBJ whole genome shotgun (WGS) entry which is preliminary data.</text>
</comment>
<gene>
    <name evidence="2" type="ORF">HDA36_000584</name>
</gene>
<accession>A0A7W8QIT6</accession>
<protein>
    <submittedName>
        <fullName evidence="2">Pimeloyl-ACP methyl ester carboxylesterase</fullName>
    </submittedName>
</protein>
<proteinExistence type="predicted"/>
<evidence type="ECO:0000313" key="2">
    <source>
        <dbReference type="EMBL" id="MBB5430500.1"/>
    </source>
</evidence>
<dbReference type="InterPro" id="IPR029058">
    <property type="entry name" value="AB_hydrolase_fold"/>
</dbReference>
<dbReference type="RefSeq" id="WP_184388424.1">
    <property type="nucleotide sequence ID" value="NZ_BAAAJD010000023.1"/>
</dbReference>
<dbReference type="InterPro" id="IPR000073">
    <property type="entry name" value="AB_hydrolase_1"/>
</dbReference>
<dbReference type="PANTHER" id="PTHR43194:SF5">
    <property type="entry name" value="PIMELOYL-[ACYL-CARRIER PROTEIN] METHYL ESTER ESTERASE"/>
    <property type="match status" value="1"/>
</dbReference>
<name>A0A7W8QIT6_9ACTN</name>
<reference evidence="2 3" key="1">
    <citation type="submission" date="2020-08" db="EMBL/GenBank/DDBJ databases">
        <title>Sequencing the genomes of 1000 actinobacteria strains.</title>
        <authorList>
            <person name="Klenk H.-P."/>
        </authorList>
    </citation>
    <scope>NUCLEOTIDE SEQUENCE [LARGE SCALE GENOMIC DNA]</scope>
    <source>
        <strain evidence="2 3">DSM 44551</strain>
    </source>
</reference>
<sequence>MGGTLNERFTSSHGEVAWGRMGGGSPVVLLHGTPFSSLVWRETAEALSALHTVYLWDMPGYGLSEKHEGQDVSLPAQQRVLTELLEHWGLEAPAVVAHDIGGAVALRAALLGGVRYRRLALVDVVALHPWGSPFYRLVQKHSEVLGALPPQMHEAAVGAYIDGGAHLSLRAELREALIRPWTGAEGQAAFYRQIAQADQGHTAEFEDRLGELSVPVAVAWGAEDGWIPPERGEALAARIPGADFHLLPGAGHLVQEDAPGRLTALLSAFLAD</sequence>
<dbReference type="SUPFAM" id="SSF53474">
    <property type="entry name" value="alpha/beta-Hydrolases"/>
    <property type="match status" value="1"/>
</dbReference>
<dbReference type="GO" id="GO:0003824">
    <property type="term" value="F:catalytic activity"/>
    <property type="evidence" value="ECO:0007669"/>
    <property type="project" value="UniProtKB-ARBA"/>
</dbReference>